<keyword evidence="5 9" id="KW-0653">Protein transport</keyword>
<dbReference type="Gene3D" id="1.20.5.1030">
    <property type="entry name" value="Preprotein translocase secy subunit"/>
    <property type="match status" value="1"/>
</dbReference>
<evidence type="ECO:0000256" key="1">
    <source>
        <dbReference type="ARBA" id="ARBA00004370"/>
    </source>
</evidence>
<organism evidence="10 11">
    <name type="scientific">Paraconexibacter antarcticus</name>
    <dbReference type="NCBI Taxonomy" id="2949664"/>
    <lineage>
        <taxon>Bacteria</taxon>
        <taxon>Bacillati</taxon>
        <taxon>Actinomycetota</taxon>
        <taxon>Thermoleophilia</taxon>
        <taxon>Solirubrobacterales</taxon>
        <taxon>Paraconexibacteraceae</taxon>
        <taxon>Paraconexibacter</taxon>
    </lineage>
</organism>
<dbReference type="InterPro" id="IPR001901">
    <property type="entry name" value="Translocase_SecE/Sec61-g"/>
</dbReference>
<dbReference type="PANTHER" id="PTHR33910:SF1">
    <property type="entry name" value="PROTEIN TRANSLOCASE SUBUNIT SECE"/>
    <property type="match status" value="1"/>
</dbReference>
<keyword evidence="4 9" id="KW-0812">Transmembrane</keyword>
<keyword evidence="3 9" id="KW-1003">Cell membrane</keyword>
<keyword evidence="11" id="KW-1185">Reference proteome</keyword>
<evidence type="ECO:0000313" key="11">
    <source>
        <dbReference type="Proteomes" id="UP001056035"/>
    </source>
</evidence>
<evidence type="ECO:0000256" key="8">
    <source>
        <dbReference type="ARBA" id="ARBA00023136"/>
    </source>
</evidence>
<sequence>MAEAPEDEQDLAAAPGDAELERAALAGAPARGAAAVPGAPTTRGIGRFTAFLRASWAELQRVQWPDRSQVGQATAVVIGFVIVAGAYLGLADALAKKIVDYIL</sequence>
<dbReference type="RefSeq" id="WP_254572196.1">
    <property type="nucleotide sequence ID" value="NZ_CP098502.1"/>
</dbReference>
<comment type="subunit">
    <text evidence="9">Component of the Sec protein translocase complex. Heterotrimer consisting of SecY, SecE and SecG subunits. The heterotrimers can form oligomers, although 1 heterotrimer is thought to be able to translocate proteins. Interacts with the ribosome. Interacts with SecDF, and other proteins may be involved. Interacts with SecA.</text>
</comment>
<evidence type="ECO:0000256" key="7">
    <source>
        <dbReference type="ARBA" id="ARBA00023010"/>
    </source>
</evidence>
<evidence type="ECO:0000256" key="9">
    <source>
        <dbReference type="HAMAP-Rule" id="MF_00422"/>
    </source>
</evidence>
<dbReference type="HAMAP" id="MF_00422">
    <property type="entry name" value="SecE"/>
    <property type="match status" value="1"/>
</dbReference>
<name>A0ABY5DV14_9ACTN</name>
<dbReference type="PROSITE" id="PS01067">
    <property type="entry name" value="SECE_SEC61G"/>
    <property type="match status" value="1"/>
</dbReference>
<evidence type="ECO:0000313" key="10">
    <source>
        <dbReference type="EMBL" id="UTI65516.1"/>
    </source>
</evidence>
<dbReference type="Pfam" id="PF00584">
    <property type="entry name" value="SecE"/>
    <property type="match status" value="1"/>
</dbReference>
<dbReference type="EMBL" id="CP098502">
    <property type="protein sequence ID" value="UTI65516.1"/>
    <property type="molecule type" value="Genomic_DNA"/>
</dbReference>
<evidence type="ECO:0000256" key="3">
    <source>
        <dbReference type="ARBA" id="ARBA00022475"/>
    </source>
</evidence>
<dbReference type="Proteomes" id="UP001056035">
    <property type="component" value="Chromosome"/>
</dbReference>
<gene>
    <name evidence="9 10" type="primary">secE</name>
    <name evidence="10" type="ORF">NBH00_04705</name>
</gene>
<evidence type="ECO:0000256" key="6">
    <source>
        <dbReference type="ARBA" id="ARBA00022989"/>
    </source>
</evidence>
<keyword evidence="6 9" id="KW-1133">Transmembrane helix</keyword>
<dbReference type="InterPro" id="IPR005807">
    <property type="entry name" value="SecE_bac"/>
</dbReference>
<reference evidence="10 11" key="1">
    <citation type="submission" date="2022-06" db="EMBL/GenBank/DDBJ databases">
        <title>Paraconexibacter antarcticus.</title>
        <authorList>
            <person name="Kim C.S."/>
        </authorList>
    </citation>
    <scope>NUCLEOTIDE SEQUENCE [LARGE SCALE GENOMIC DNA]</scope>
    <source>
        <strain evidence="10 11">02-257</strain>
    </source>
</reference>
<comment type="similarity">
    <text evidence="9">Belongs to the SecE/SEC61-gamma family.</text>
</comment>
<dbReference type="PANTHER" id="PTHR33910">
    <property type="entry name" value="PROTEIN TRANSLOCASE SUBUNIT SECE"/>
    <property type="match status" value="1"/>
</dbReference>
<keyword evidence="2 9" id="KW-0813">Transport</keyword>
<feature type="transmembrane region" description="Helical" evidence="9">
    <location>
        <begin position="70"/>
        <end position="90"/>
    </location>
</feature>
<keyword evidence="8 9" id="KW-0472">Membrane</keyword>
<accession>A0ABY5DV14</accession>
<comment type="function">
    <text evidence="9">Essential subunit of the Sec protein translocation channel SecYEG. Clamps together the 2 halves of SecY. May contact the channel plug during translocation.</text>
</comment>
<proteinExistence type="inferred from homology"/>
<dbReference type="NCBIfam" id="TIGR00964">
    <property type="entry name" value="secE_bact"/>
    <property type="match status" value="1"/>
</dbReference>
<evidence type="ECO:0000256" key="4">
    <source>
        <dbReference type="ARBA" id="ARBA00022692"/>
    </source>
</evidence>
<evidence type="ECO:0000256" key="2">
    <source>
        <dbReference type="ARBA" id="ARBA00022448"/>
    </source>
</evidence>
<comment type="subcellular location">
    <subcellularLocation>
        <location evidence="9">Cell membrane</location>
        <topology evidence="9">Single-pass membrane protein</topology>
    </subcellularLocation>
    <subcellularLocation>
        <location evidence="1">Membrane</location>
    </subcellularLocation>
</comment>
<evidence type="ECO:0000256" key="5">
    <source>
        <dbReference type="ARBA" id="ARBA00022927"/>
    </source>
</evidence>
<protein>
    <recommendedName>
        <fullName evidence="9">Protein translocase subunit SecE</fullName>
    </recommendedName>
</protein>
<dbReference type="InterPro" id="IPR038379">
    <property type="entry name" value="SecE_sf"/>
</dbReference>
<keyword evidence="7 9" id="KW-0811">Translocation</keyword>